<evidence type="ECO:0000313" key="13">
    <source>
        <dbReference type="EnsemblMetazoa" id="PPAI010402-PA"/>
    </source>
</evidence>
<dbReference type="EMBL" id="AJVK01018258">
    <property type="status" value="NOT_ANNOTATED_CDS"/>
    <property type="molecule type" value="Genomic_DNA"/>
</dbReference>
<dbReference type="VEuPathDB" id="VectorBase:PPAI010402"/>
<dbReference type="GO" id="GO:0003997">
    <property type="term" value="F:acyl-CoA oxidase activity"/>
    <property type="evidence" value="ECO:0007669"/>
    <property type="project" value="InterPro"/>
</dbReference>
<organism evidence="13 14">
    <name type="scientific">Phlebotomus papatasi</name>
    <name type="common">Sandfly</name>
    <dbReference type="NCBI Taxonomy" id="29031"/>
    <lineage>
        <taxon>Eukaryota</taxon>
        <taxon>Metazoa</taxon>
        <taxon>Ecdysozoa</taxon>
        <taxon>Arthropoda</taxon>
        <taxon>Hexapoda</taxon>
        <taxon>Insecta</taxon>
        <taxon>Pterygota</taxon>
        <taxon>Neoptera</taxon>
        <taxon>Endopterygota</taxon>
        <taxon>Diptera</taxon>
        <taxon>Nematocera</taxon>
        <taxon>Psychodoidea</taxon>
        <taxon>Psychodidae</taxon>
        <taxon>Phlebotomus</taxon>
        <taxon>Phlebotomus</taxon>
    </lineage>
</organism>
<dbReference type="AlphaFoldDB" id="A0A1B0DPG6"/>
<sequence length="317" mass="34834">MTADYLWTMYNQVTSELDKGDLDRLPELHGMACCLKAITTSEAAAAVEICRLACGGHGYMSCSSFPTTYGLTTAACTYEGENTVLLLQTARFLMKAWVSAKIGDSLAPTVAYLGNNYKSTVNGIRPKWDKSIPGIISAFQTCAAGKVNLAFENVERRKKEGISHENATNMTSIELASAADAHGRAFLIQATYESVQEFVKQVPPALGEVIQDLVTLYAVDASLRFLGDLLRFVEITEKDLRELQATLETLLTRIRPNAVGIVDGFDIPDDILQSALGAYDGNVYERIYAEAMKSPLNQEPVNKSFHLYLKPFLKSHL</sequence>
<keyword evidence="6" id="KW-0274">FAD</keyword>
<reference evidence="13" key="1">
    <citation type="submission" date="2022-08" db="UniProtKB">
        <authorList>
            <consortium name="EnsemblMetazoa"/>
        </authorList>
    </citation>
    <scope>IDENTIFICATION</scope>
    <source>
        <strain evidence="13">Israel</strain>
    </source>
</reference>
<dbReference type="Proteomes" id="UP000092462">
    <property type="component" value="Unassembled WGS sequence"/>
</dbReference>
<feature type="domain" description="Acyl-CoA oxidase C-terminal" evidence="11">
    <location>
        <begin position="134"/>
        <end position="314"/>
    </location>
</feature>
<evidence type="ECO:0000256" key="1">
    <source>
        <dbReference type="ARBA" id="ARBA00001974"/>
    </source>
</evidence>
<dbReference type="GO" id="GO:0005504">
    <property type="term" value="F:fatty acid binding"/>
    <property type="evidence" value="ECO:0007669"/>
    <property type="project" value="TreeGrafter"/>
</dbReference>
<keyword evidence="7" id="KW-0276">Fatty acid metabolism</keyword>
<dbReference type="InterPro" id="IPR012258">
    <property type="entry name" value="Acyl-CoA_oxidase"/>
</dbReference>
<evidence type="ECO:0000256" key="8">
    <source>
        <dbReference type="ARBA" id="ARBA00023002"/>
    </source>
</evidence>
<dbReference type="Gene3D" id="1.20.140.10">
    <property type="entry name" value="Butyryl-CoA Dehydrogenase, subunit A, domain 3"/>
    <property type="match status" value="2"/>
</dbReference>
<dbReference type="InterPro" id="IPR055060">
    <property type="entry name" value="ACOX_C_alpha1"/>
</dbReference>
<comment type="cofactor">
    <cofactor evidence="1">
        <name>FAD</name>
        <dbReference type="ChEBI" id="CHEBI:57692"/>
    </cofactor>
</comment>
<evidence type="ECO:0000313" key="14">
    <source>
        <dbReference type="Proteomes" id="UP000092462"/>
    </source>
</evidence>
<dbReference type="InterPro" id="IPR036250">
    <property type="entry name" value="AcylCo_DH-like_C"/>
</dbReference>
<dbReference type="GO" id="GO:0071949">
    <property type="term" value="F:FAD binding"/>
    <property type="evidence" value="ECO:0007669"/>
    <property type="project" value="InterPro"/>
</dbReference>
<evidence type="ECO:0000256" key="9">
    <source>
        <dbReference type="ARBA" id="ARBA00023098"/>
    </source>
</evidence>
<evidence type="ECO:0000256" key="10">
    <source>
        <dbReference type="ARBA" id="ARBA00023140"/>
    </source>
</evidence>
<dbReference type="GO" id="GO:0005777">
    <property type="term" value="C:peroxisome"/>
    <property type="evidence" value="ECO:0007669"/>
    <property type="project" value="UniProtKB-SubCell"/>
</dbReference>
<comment type="pathway">
    <text evidence="3">Lipid metabolism; peroxisomal fatty acid beta-oxidation.</text>
</comment>
<keyword evidence="9" id="KW-0443">Lipid metabolism</keyword>
<evidence type="ECO:0000256" key="5">
    <source>
        <dbReference type="ARBA" id="ARBA00022630"/>
    </source>
</evidence>
<comment type="similarity">
    <text evidence="4">Belongs to the acyl-CoA oxidase family.</text>
</comment>
<dbReference type="EnsemblMetazoa" id="PPAI010402-RA">
    <property type="protein sequence ID" value="PPAI010402-PA"/>
    <property type="gene ID" value="PPAI010402"/>
</dbReference>
<dbReference type="PANTHER" id="PTHR10909">
    <property type="entry name" value="ELECTRON TRANSPORT OXIDOREDUCTASE"/>
    <property type="match status" value="1"/>
</dbReference>
<dbReference type="PANTHER" id="PTHR10909:SF250">
    <property type="entry name" value="PEROXISOMAL ACYL-COENZYME A OXIDASE 1"/>
    <property type="match status" value="1"/>
</dbReference>
<evidence type="ECO:0000256" key="6">
    <source>
        <dbReference type="ARBA" id="ARBA00022827"/>
    </source>
</evidence>
<dbReference type="VEuPathDB" id="VectorBase:PPAPM1_007302"/>
<name>A0A1B0DPG6_PHLPP</name>
<proteinExistence type="inferred from homology"/>
<dbReference type="InterPro" id="IPR002655">
    <property type="entry name" value="Acyl-CoA_oxidase_C"/>
</dbReference>
<keyword evidence="14" id="KW-1185">Reference proteome</keyword>
<dbReference type="GO" id="GO:0055088">
    <property type="term" value="P:lipid homeostasis"/>
    <property type="evidence" value="ECO:0007669"/>
    <property type="project" value="TreeGrafter"/>
</dbReference>
<dbReference type="FunFam" id="1.20.140.10:FF:000013">
    <property type="entry name" value="Acyl-coenzyme A oxidase"/>
    <property type="match status" value="1"/>
</dbReference>
<evidence type="ECO:0000256" key="7">
    <source>
        <dbReference type="ARBA" id="ARBA00022832"/>
    </source>
</evidence>
<comment type="subcellular location">
    <subcellularLocation>
        <location evidence="2">Peroxisome</location>
    </subcellularLocation>
</comment>
<evidence type="ECO:0000259" key="11">
    <source>
        <dbReference type="Pfam" id="PF01756"/>
    </source>
</evidence>
<dbReference type="GO" id="GO:0033540">
    <property type="term" value="P:fatty acid beta-oxidation using acyl-CoA oxidase"/>
    <property type="evidence" value="ECO:0007669"/>
    <property type="project" value="TreeGrafter"/>
</dbReference>
<evidence type="ECO:0000256" key="4">
    <source>
        <dbReference type="ARBA" id="ARBA00006288"/>
    </source>
</evidence>
<dbReference type="Pfam" id="PF01756">
    <property type="entry name" value="ACOX"/>
    <property type="match status" value="1"/>
</dbReference>
<feature type="domain" description="Acyl-CoA oxidase C-alpha1" evidence="12">
    <location>
        <begin position="2"/>
        <end position="94"/>
    </location>
</feature>
<dbReference type="Pfam" id="PF22924">
    <property type="entry name" value="ACOX_C_alpha1"/>
    <property type="match status" value="1"/>
</dbReference>
<keyword evidence="10" id="KW-0576">Peroxisome</keyword>
<evidence type="ECO:0000259" key="12">
    <source>
        <dbReference type="Pfam" id="PF22924"/>
    </source>
</evidence>
<dbReference type="SUPFAM" id="SSF47203">
    <property type="entry name" value="Acyl-CoA dehydrogenase C-terminal domain-like"/>
    <property type="match status" value="2"/>
</dbReference>
<keyword evidence="8" id="KW-0560">Oxidoreductase</keyword>
<accession>A0A1B0DPG6</accession>
<protein>
    <submittedName>
        <fullName evidence="13">Uncharacterized protein</fullName>
    </submittedName>
</protein>
<evidence type="ECO:0000256" key="2">
    <source>
        <dbReference type="ARBA" id="ARBA00004275"/>
    </source>
</evidence>
<keyword evidence="5" id="KW-0285">Flavoprotein</keyword>
<evidence type="ECO:0000256" key="3">
    <source>
        <dbReference type="ARBA" id="ARBA00004846"/>
    </source>
</evidence>